<dbReference type="FunFam" id="1.10.220.10:FF:000003">
    <property type="entry name" value="Annexin"/>
    <property type="match status" value="1"/>
</dbReference>
<keyword evidence="3 4" id="KW-0041">Annexin</keyword>
<keyword evidence="4" id="KW-0111">Calcium/phospholipid-binding</keyword>
<dbReference type="SUPFAM" id="SSF47874">
    <property type="entry name" value="Annexin"/>
    <property type="match status" value="1"/>
</dbReference>
<gene>
    <name evidence="6" type="primary">anxa14</name>
</gene>
<accession>A0A6P8H463</accession>
<evidence type="ECO:0000256" key="2">
    <source>
        <dbReference type="ARBA" id="ARBA00022737"/>
    </source>
</evidence>
<evidence type="ECO:0000313" key="5">
    <source>
        <dbReference type="Proteomes" id="UP000515152"/>
    </source>
</evidence>
<dbReference type="GO" id="GO:0005737">
    <property type="term" value="C:cytoplasm"/>
    <property type="evidence" value="ECO:0007669"/>
    <property type="project" value="TreeGrafter"/>
</dbReference>
<dbReference type="AlphaFoldDB" id="A0A6P8H463"/>
<comment type="similarity">
    <text evidence="1 4">Belongs to the annexin family.</text>
</comment>
<dbReference type="GO" id="GO:0012506">
    <property type="term" value="C:vesicle membrane"/>
    <property type="evidence" value="ECO:0007669"/>
    <property type="project" value="TreeGrafter"/>
</dbReference>
<dbReference type="GO" id="GO:0001786">
    <property type="term" value="F:phosphatidylserine binding"/>
    <property type="evidence" value="ECO:0007669"/>
    <property type="project" value="TreeGrafter"/>
</dbReference>
<proteinExistence type="inferred from homology"/>
<evidence type="ECO:0000256" key="3">
    <source>
        <dbReference type="ARBA" id="ARBA00023216"/>
    </source>
</evidence>
<evidence type="ECO:0000256" key="1">
    <source>
        <dbReference type="ARBA" id="ARBA00007831"/>
    </source>
</evidence>
<dbReference type="PANTHER" id="PTHR10502">
    <property type="entry name" value="ANNEXIN"/>
    <property type="match status" value="1"/>
</dbReference>
<reference evidence="6" key="1">
    <citation type="submission" date="2025-08" db="UniProtKB">
        <authorList>
            <consortium name="RefSeq"/>
        </authorList>
    </citation>
    <scope>IDENTIFICATION</scope>
</reference>
<dbReference type="InterPro" id="IPR018502">
    <property type="entry name" value="Annexin_repeat"/>
</dbReference>
<dbReference type="GO" id="GO:0005509">
    <property type="term" value="F:calcium ion binding"/>
    <property type="evidence" value="ECO:0007669"/>
    <property type="project" value="InterPro"/>
</dbReference>
<dbReference type="KEGG" id="char:105909012"/>
<dbReference type="GeneID" id="105909012"/>
<dbReference type="Proteomes" id="UP000515152">
    <property type="component" value="Chromosome 19"/>
</dbReference>
<dbReference type="Gene3D" id="1.10.220.10">
    <property type="entry name" value="Annexin"/>
    <property type="match status" value="4"/>
</dbReference>
<keyword evidence="4" id="KW-0106">Calcium</keyword>
<dbReference type="InterPro" id="IPR018252">
    <property type="entry name" value="Annexin_repeat_CS"/>
</dbReference>
<organism evidence="5 6">
    <name type="scientific">Clupea harengus</name>
    <name type="common">Atlantic herring</name>
    <dbReference type="NCBI Taxonomy" id="7950"/>
    <lineage>
        <taxon>Eukaryota</taxon>
        <taxon>Metazoa</taxon>
        <taxon>Chordata</taxon>
        <taxon>Craniata</taxon>
        <taxon>Vertebrata</taxon>
        <taxon>Euteleostomi</taxon>
        <taxon>Actinopterygii</taxon>
        <taxon>Neopterygii</taxon>
        <taxon>Teleostei</taxon>
        <taxon>Clupei</taxon>
        <taxon>Clupeiformes</taxon>
        <taxon>Clupeoidei</taxon>
        <taxon>Clupeidae</taxon>
        <taxon>Clupea</taxon>
    </lineage>
</organism>
<dbReference type="CTD" id="450032"/>
<dbReference type="PANTHER" id="PTHR10502:SF8">
    <property type="entry name" value="ANNEXIN"/>
    <property type="match status" value="1"/>
</dbReference>
<comment type="domain">
    <text evidence="4">A pair of annexin repeats may form one binding site for calcium and phospholipid.</text>
</comment>
<sequence length="322" mass="35598">MKGYTMETNISMDTCWGTLGSVRPFPNFRPEKDIADIQSACQQKDVTTLVRIMTNRDNAQRQSLAQNYLSTTSKELTADLKRALSGDLESLMLDLLLTPDQFDAQRLHRAMKGLGTDEETLLEVLCTRSPPQLKGITSAYNKMYQKDLEKDLEGDTSGDFTKLLLALIKKENGTGTVDQDVNCLSEELNGEKADATPWISLLTTRCPDHLRKVLTSLEGAIGQPVDEALEKRFGGLMSGDLKLGLTTLVHCIQNPATYLAKRLQSMKGGVVQGVLVSHCEEDLLIVRVAYLRETGTSLYSALQSQFKGDFQNALLALCRAED</sequence>
<dbReference type="GO" id="GO:0005886">
    <property type="term" value="C:plasma membrane"/>
    <property type="evidence" value="ECO:0007669"/>
    <property type="project" value="TreeGrafter"/>
</dbReference>
<dbReference type="PROSITE" id="PS00223">
    <property type="entry name" value="ANNEXIN_1"/>
    <property type="match status" value="1"/>
</dbReference>
<dbReference type="PRINTS" id="PR00196">
    <property type="entry name" value="ANNEXIN"/>
</dbReference>
<dbReference type="RefSeq" id="XP_031442040.1">
    <property type="nucleotide sequence ID" value="XM_031586180.1"/>
</dbReference>
<dbReference type="OrthoDB" id="37886at2759"/>
<dbReference type="SMART" id="SM00335">
    <property type="entry name" value="ANX"/>
    <property type="match status" value="3"/>
</dbReference>
<dbReference type="GO" id="GO:0005634">
    <property type="term" value="C:nucleus"/>
    <property type="evidence" value="ECO:0007669"/>
    <property type="project" value="TreeGrafter"/>
</dbReference>
<keyword evidence="5" id="KW-1185">Reference proteome</keyword>
<dbReference type="InterPro" id="IPR037104">
    <property type="entry name" value="Annexin_sf"/>
</dbReference>
<dbReference type="InterPro" id="IPR001464">
    <property type="entry name" value="Annexin"/>
</dbReference>
<dbReference type="Pfam" id="PF00191">
    <property type="entry name" value="Annexin"/>
    <property type="match status" value="3"/>
</dbReference>
<evidence type="ECO:0000256" key="4">
    <source>
        <dbReference type="RuleBase" id="RU003540"/>
    </source>
</evidence>
<protein>
    <recommendedName>
        <fullName evidence="4">Annexin</fullName>
    </recommendedName>
</protein>
<dbReference type="GO" id="GO:0005544">
    <property type="term" value="F:calcium-dependent phospholipid binding"/>
    <property type="evidence" value="ECO:0007669"/>
    <property type="project" value="UniProtKB-KW"/>
</dbReference>
<keyword evidence="2 4" id="KW-0677">Repeat</keyword>
<evidence type="ECO:0000313" key="6">
    <source>
        <dbReference type="RefSeq" id="XP_031442040.1"/>
    </source>
</evidence>
<name>A0A6P8H463_CLUHA</name>
<dbReference type="PROSITE" id="PS51897">
    <property type="entry name" value="ANNEXIN_2"/>
    <property type="match status" value="2"/>
</dbReference>